<comment type="caution">
    <text evidence="1">The sequence shown here is derived from an EMBL/GenBank/DDBJ whole genome shotgun (WGS) entry which is preliminary data.</text>
</comment>
<proteinExistence type="predicted"/>
<gene>
    <name evidence="1" type="ORF">AFUS01_LOCUS20974</name>
</gene>
<keyword evidence="2" id="KW-1185">Reference proteome</keyword>
<name>A0A8J2P5E2_9HEXA</name>
<evidence type="ECO:0000313" key="1">
    <source>
        <dbReference type="EMBL" id="CAG7732455.1"/>
    </source>
</evidence>
<dbReference type="EMBL" id="CAJVCH010231903">
    <property type="protein sequence ID" value="CAG7732455.1"/>
    <property type="molecule type" value="Genomic_DNA"/>
</dbReference>
<accession>A0A8J2P5E2</accession>
<dbReference type="Proteomes" id="UP000708208">
    <property type="component" value="Unassembled WGS sequence"/>
</dbReference>
<protein>
    <recommendedName>
        <fullName evidence="3">O-acyltransferase WSD1 C-terminal domain-containing protein</fullName>
    </recommendedName>
</protein>
<reference evidence="1" key="1">
    <citation type="submission" date="2021-06" db="EMBL/GenBank/DDBJ databases">
        <authorList>
            <person name="Hodson N. C."/>
            <person name="Mongue J. A."/>
            <person name="Jaron S. K."/>
        </authorList>
    </citation>
    <scope>NUCLEOTIDE SEQUENCE</scope>
</reference>
<dbReference type="AlphaFoldDB" id="A0A8J2P5E2"/>
<organism evidence="1 2">
    <name type="scientific">Allacma fusca</name>
    <dbReference type="NCBI Taxonomy" id="39272"/>
    <lineage>
        <taxon>Eukaryota</taxon>
        <taxon>Metazoa</taxon>
        <taxon>Ecdysozoa</taxon>
        <taxon>Arthropoda</taxon>
        <taxon>Hexapoda</taxon>
        <taxon>Collembola</taxon>
        <taxon>Symphypleona</taxon>
        <taxon>Sminthuridae</taxon>
        <taxon>Allacma</taxon>
    </lineage>
</organism>
<sequence length="280" mass="31186">MRLLTRTPFQFPEIKLGDTRRMPLWKKIKLCLRLPYDTAANLYMGLGAEILGGKTTDFKSEVAFSVSSSVNVEIVKRIKDHFNVAYATVLYAAMFGAIERAIEVSGQSVPHTLVSAFVLPRPNHPKGLNIHLAMIFAEWPVKSYSSVDRMLKIQKNFESLSTSTAAAMYMVVIRAASILPMRVRKFCADLFLRIFNISVGCTNFPTTIGRESYDEHEMVDIIVAMGTLYSVGLVTATGGLNNQQRFNFTVDKNLLGSEDAARKLGSFAVQELQNLFNATL</sequence>
<evidence type="ECO:0008006" key="3">
    <source>
        <dbReference type="Google" id="ProtNLM"/>
    </source>
</evidence>
<evidence type="ECO:0000313" key="2">
    <source>
        <dbReference type="Proteomes" id="UP000708208"/>
    </source>
</evidence>